<accession>A0A1L5JNR1</accession>
<name>A0A1L5JNR1_PROMI</name>
<dbReference type="AlphaFoldDB" id="A0A1L5JNR1"/>
<dbReference type="EMBL" id="KX243416">
    <property type="protein sequence ID" value="APO17789.1"/>
    <property type="molecule type" value="Genomic_DNA"/>
</dbReference>
<dbReference type="EMBL" id="KX243409">
    <property type="protein sequence ID" value="APO17183.1"/>
    <property type="molecule type" value="Genomic_DNA"/>
</dbReference>
<evidence type="ECO:0000313" key="2">
    <source>
        <dbReference type="EMBL" id="APO17183.1"/>
    </source>
</evidence>
<dbReference type="EMBL" id="KX243411">
    <property type="protein sequence ID" value="APO17353.1"/>
    <property type="molecule type" value="Genomic_DNA"/>
</dbReference>
<evidence type="ECO:0000313" key="4">
    <source>
        <dbReference type="EMBL" id="APO17452.1"/>
    </source>
</evidence>
<evidence type="ECO:0000313" key="5">
    <source>
        <dbReference type="EMBL" id="APO17789.1"/>
    </source>
</evidence>
<accession>A0A1L5JNZ8</accession>
<organism evidence="1">
    <name type="scientific">Proteus mirabilis</name>
    <dbReference type="NCBI Taxonomy" id="584"/>
    <lineage>
        <taxon>Bacteria</taxon>
        <taxon>Pseudomonadati</taxon>
        <taxon>Pseudomonadota</taxon>
        <taxon>Gammaproteobacteria</taxon>
        <taxon>Enterobacterales</taxon>
        <taxon>Morganellaceae</taxon>
        <taxon>Proteus</taxon>
    </lineage>
</organism>
<proteinExistence type="predicted"/>
<dbReference type="EMBL" id="KX243408">
    <property type="protein sequence ID" value="APO17095.1"/>
    <property type="molecule type" value="Genomic_DNA"/>
</dbReference>
<evidence type="ECO:0000313" key="3">
    <source>
        <dbReference type="EMBL" id="APO17353.1"/>
    </source>
</evidence>
<protein>
    <submittedName>
        <fullName evidence="1">Uncharacterized protein</fullName>
    </submittedName>
</protein>
<dbReference type="EMBL" id="KX243412">
    <property type="protein sequence ID" value="APO17452.1"/>
    <property type="molecule type" value="Genomic_DNA"/>
</dbReference>
<sequence>MPKAGGTFFIKTSNSKAYSQICVMEISPKASKTEFVLKFVHTFRGYA</sequence>
<reference evidence="1" key="1">
    <citation type="journal article" date="2016" name="Sci. Rep.">
        <title>SXT/R391 integrative and conjugative elements in Proteus species reveal abundant genetic diversity and multidrug resistance.</title>
        <authorList>
            <person name="Li X."/>
            <person name="Du Y."/>
            <person name="Du P."/>
            <person name="Dai H."/>
            <person name="Fang Y."/>
            <person name="Li Z."/>
            <person name="Lv N."/>
            <person name="Zhu B."/>
            <person name="Kan B."/>
            <person name="Wang D."/>
        </authorList>
    </citation>
    <scope>NUCLEOTIDE SEQUENCE</scope>
    <source>
        <strain evidence="1">MD20140901</strain>
        <strain evidence="2">MD20140902</strain>
        <strain evidence="3">MD20140904</strain>
        <strain evidence="4">MD20140905</strain>
        <strain evidence="5">TJ3335</strain>
    </source>
</reference>
<evidence type="ECO:0000313" key="1">
    <source>
        <dbReference type="EMBL" id="APO17095.1"/>
    </source>
</evidence>